<reference evidence="5" key="1">
    <citation type="journal article" date="2015" name="Proc. Natl. Acad. Sci. U.S.A.">
        <title>Genome sequence of the Asian Tiger mosquito, Aedes albopictus, reveals insights into its biology, genetics, and evolution.</title>
        <authorList>
            <person name="Chen X.G."/>
            <person name="Jiang X."/>
            <person name="Gu J."/>
            <person name="Xu M."/>
            <person name="Wu Y."/>
            <person name="Deng Y."/>
            <person name="Zhang C."/>
            <person name="Bonizzoni M."/>
            <person name="Dermauw W."/>
            <person name="Vontas J."/>
            <person name="Armbruster P."/>
            <person name="Huang X."/>
            <person name="Yang Y."/>
            <person name="Zhang H."/>
            <person name="He W."/>
            <person name="Peng H."/>
            <person name="Liu Y."/>
            <person name="Wu K."/>
            <person name="Chen J."/>
            <person name="Lirakis M."/>
            <person name="Topalis P."/>
            <person name="Van Leeuwen T."/>
            <person name="Hall A.B."/>
            <person name="Jiang X."/>
            <person name="Thorpe C."/>
            <person name="Mueller R.L."/>
            <person name="Sun C."/>
            <person name="Waterhouse R.M."/>
            <person name="Yan G."/>
            <person name="Tu Z.J."/>
            <person name="Fang X."/>
            <person name="James A.A."/>
        </authorList>
    </citation>
    <scope>NUCLEOTIDE SEQUENCE [LARGE SCALE GENOMIC DNA]</scope>
    <source>
        <strain evidence="5">Foshan</strain>
    </source>
</reference>
<organism evidence="4 5">
    <name type="scientific">Aedes albopictus</name>
    <name type="common">Asian tiger mosquito</name>
    <name type="synonym">Stegomyia albopicta</name>
    <dbReference type="NCBI Taxonomy" id="7160"/>
    <lineage>
        <taxon>Eukaryota</taxon>
        <taxon>Metazoa</taxon>
        <taxon>Ecdysozoa</taxon>
        <taxon>Arthropoda</taxon>
        <taxon>Hexapoda</taxon>
        <taxon>Insecta</taxon>
        <taxon>Pterygota</taxon>
        <taxon>Neoptera</taxon>
        <taxon>Endopterygota</taxon>
        <taxon>Diptera</taxon>
        <taxon>Nematocera</taxon>
        <taxon>Culicoidea</taxon>
        <taxon>Culicidae</taxon>
        <taxon>Culicinae</taxon>
        <taxon>Aedini</taxon>
        <taxon>Aedes</taxon>
        <taxon>Stegomyia</taxon>
    </lineage>
</organism>
<feature type="coiled-coil region" evidence="1">
    <location>
        <begin position="95"/>
        <end position="122"/>
    </location>
</feature>
<keyword evidence="5" id="KW-1185">Reference proteome</keyword>
<evidence type="ECO:0000313" key="4">
    <source>
        <dbReference type="EnsemblMetazoa" id="AALFPA23_006259.P8111"/>
    </source>
</evidence>
<feature type="compositionally biased region" description="Low complexity" evidence="2">
    <location>
        <begin position="861"/>
        <end position="883"/>
    </location>
</feature>
<dbReference type="CDD" id="cd00304">
    <property type="entry name" value="RT_like"/>
    <property type="match status" value="1"/>
</dbReference>
<evidence type="ECO:0000313" key="5">
    <source>
        <dbReference type="Proteomes" id="UP000069940"/>
    </source>
</evidence>
<dbReference type="PANTHER" id="PTHR21301:SF10">
    <property type="entry name" value="REVERSE TRANSCRIPTASE DOMAIN-CONTAINING PROTEIN"/>
    <property type="match status" value="1"/>
</dbReference>
<dbReference type="InterPro" id="IPR058912">
    <property type="entry name" value="HTH_animal"/>
</dbReference>
<dbReference type="RefSeq" id="XP_062704499.1">
    <property type="nucleotide sequence ID" value="XM_062848515.1"/>
</dbReference>
<dbReference type="EnsemblMetazoa" id="AALFPA23_006259.R8111">
    <property type="protein sequence ID" value="AALFPA23_006259.P8111"/>
    <property type="gene ID" value="AALFPA23_006259"/>
</dbReference>
<dbReference type="Pfam" id="PF26215">
    <property type="entry name" value="HTH_animal"/>
    <property type="match status" value="1"/>
</dbReference>
<dbReference type="PROSITE" id="PS50878">
    <property type="entry name" value="RT_POL"/>
    <property type="match status" value="1"/>
</dbReference>
<protein>
    <recommendedName>
        <fullName evidence="3">Reverse transcriptase domain-containing protein</fullName>
    </recommendedName>
</protein>
<feature type="region of interest" description="Disordered" evidence="2">
    <location>
        <begin position="842"/>
        <end position="883"/>
    </location>
</feature>
<sequence>MATNARTSFYTEVREQYGQPTVQLLKLYANSNTKLGNMQSRKEFLLKCRRAGIIPSHIVHSVRCAQELIASRSPYTRKLSSSVCRFQKSLLNIEIQDTFHRVRLLNQDLEKLREQIVHQTRSDTYTRFFLTQEFAYHDNLRRKSQQTARKYNRLMNHSVEANQSSLPTENCSAILNATNKIVPPETSILLSLGPKFALPYSHIKQMPLFHLIADVENILSAHTDIELREQTRCRIINRTQNFVNRHSTLGDNRGNPLAQFCQAATVVTTKFIKANPDILITEADKGNRTVIMSLADYDNKMQQLIGDTNTYQQINHDPTGRYERKNNSIVQRLYALQLIDARTKHTLTSYNAVCPRIYGQPKAHKANLPLRPVVPNTTSPTYQLSKYLADILQKSFTSEFNTVDSKTFCTYVNQLTIPTDHVLVSFDAVSLFTNVTKEVVIHDIIMMWDQIRDNTTINLDLFLEIVDFCIGASFFSFRQKYYLQTSGTAMGSPLSPILADIVMENLLSKAIGRANLSPQFIRKYVDDLFLVLHKDQIDAVLAIFNSLNPKIVFTAEVEVNNQLPFLDLLVIRQEDNSIKTDWYAKPISSGRMLNYFSFHPTDQKLAVVNNFIDRVRSLSTIRTREQQDQLIHQHLRNNDYPHTLINRLLRQPRRIENTDRPTVYRSIPYIDGLTPSIKKIITNSGLQLGISHSNRNTVRNLYKSAKDPIPVLNKNNVIYRIDCRDCPSAYIGMTTNKLRTRMYGHQTHINTLENKLAEGYQYTDPEIQLLQEKSALMNHCINHQHRFNIQQPSLVDSTYKRQALQVLEMCHIATTSNTVNHRTDTDNLSCAYANLLSTIKTQRGARNASSTTNQNRQNTRILTTPLTQTNPTNQTAPTINTPQ</sequence>
<proteinExistence type="predicted"/>
<evidence type="ECO:0000256" key="1">
    <source>
        <dbReference type="SAM" id="Coils"/>
    </source>
</evidence>
<name>A0ABM1Y6M9_AEDAL</name>
<feature type="domain" description="Reverse transcriptase" evidence="3">
    <location>
        <begin position="341"/>
        <end position="587"/>
    </location>
</feature>
<dbReference type="InterPro" id="IPR000477">
    <property type="entry name" value="RT_dom"/>
</dbReference>
<reference evidence="4" key="2">
    <citation type="submission" date="2025-05" db="UniProtKB">
        <authorList>
            <consortium name="EnsemblMetazoa"/>
        </authorList>
    </citation>
    <scope>IDENTIFICATION</scope>
    <source>
        <strain evidence="4">Foshan</strain>
    </source>
</reference>
<feature type="compositionally biased region" description="Polar residues" evidence="2">
    <location>
        <begin position="847"/>
        <end position="860"/>
    </location>
</feature>
<dbReference type="PANTHER" id="PTHR21301">
    <property type="entry name" value="REVERSE TRANSCRIPTASE"/>
    <property type="match status" value="1"/>
</dbReference>
<keyword evidence="1" id="KW-0175">Coiled coil</keyword>
<dbReference type="GeneID" id="134286831"/>
<accession>A0ABM1Y6M9</accession>
<evidence type="ECO:0000256" key="2">
    <source>
        <dbReference type="SAM" id="MobiDB-lite"/>
    </source>
</evidence>
<evidence type="ECO:0000259" key="3">
    <source>
        <dbReference type="PROSITE" id="PS50878"/>
    </source>
</evidence>
<dbReference type="Proteomes" id="UP000069940">
    <property type="component" value="Unassembled WGS sequence"/>
</dbReference>